<feature type="domain" description="Major facilitator superfamily (MFS) profile" evidence="7">
    <location>
        <begin position="1"/>
        <end position="484"/>
    </location>
</feature>
<evidence type="ECO:0000256" key="6">
    <source>
        <dbReference type="SAM" id="Phobius"/>
    </source>
</evidence>
<keyword evidence="5 6" id="KW-0472">Membrane</keyword>
<dbReference type="Gene3D" id="1.20.1250.20">
    <property type="entry name" value="MFS general substrate transporter like domains"/>
    <property type="match status" value="1"/>
</dbReference>
<feature type="transmembrane region" description="Helical" evidence="6">
    <location>
        <begin position="75"/>
        <end position="92"/>
    </location>
</feature>
<feature type="transmembrane region" description="Helical" evidence="6">
    <location>
        <begin position="162"/>
        <end position="181"/>
    </location>
</feature>
<feature type="transmembrane region" description="Helical" evidence="6">
    <location>
        <begin position="373"/>
        <end position="392"/>
    </location>
</feature>
<reference evidence="8" key="2">
    <citation type="submission" date="2025-08" db="UniProtKB">
        <authorList>
            <consortium name="EnsemblFungi"/>
        </authorList>
    </citation>
    <scope>IDENTIFICATION</scope>
    <source>
        <strain evidence="8">4287 / CBS 123668 / FGSC 9935 / NRRL 34936</strain>
    </source>
</reference>
<evidence type="ECO:0000256" key="5">
    <source>
        <dbReference type="ARBA" id="ARBA00023136"/>
    </source>
</evidence>
<evidence type="ECO:0000313" key="9">
    <source>
        <dbReference type="Proteomes" id="UP000002489"/>
    </source>
</evidence>
<feature type="transmembrane region" description="Helical" evidence="6">
    <location>
        <begin position="348"/>
        <end position="366"/>
    </location>
</feature>
<protein>
    <recommendedName>
        <fullName evidence="7">Major facilitator superfamily (MFS) profile domain-containing protein</fullName>
    </recommendedName>
</protein>
<comment type="subcellular location">
    <subcellularLocation>
        <location evidence="1">Membrane</location>
        <topology evidence="1">Multi-pass membrane protein</topology>
    </subcellularLocation>
</comment>
<reference evidence="9" key="1">
    <citation type="journal article" date="2012" name="Mol. Plant Microbe Interact.">
        <title>A highly conserved effector in Fusarium oxysporum is required for full virulence on Arabidopsis.</title>
        <authorList>
            <person name="Thatcher L.F."/>
            <person name="Gardiner D.M."/>
            <person name="Kazan K."/>
            <person name="Manners J."/>
        </authorList>
    </citation>
    <scope>NUCLEOTIDE SEQUENCE [LARGE SCALE GENOMIC DNA]</scope>
    <source>
        <strain evidence="9">Fo5176</strain>
    </source>
</reference>
<evidence type="ECO:0000256" key="1">
    <source>
        <dbReference type="ARBA" id="ARBA00004141"/>
    </source>
</evidence>
<dbReference type="SUPFAM" id="SSF103473">
    <property type="entry name" value="MFS general substrate transporter"/>
    <property type="match status" value="1"/>
</dbReference>
<keyword evidence="2" id="KW-0813">Transport</keyword>
<dbReference type="GO" id="GO:0016020">
    <property type="term" value="C:membrane"/>
    <property type="evidence" value="ECO:0007669"/>
    <property type="project" value="UniProtKB-SubCell"/>
</dbReference>
<dbReference type="InterPro" id="IPR005828">
    <property type="entry name" value="MFS_sugar_transport-like"/>
</dbReference>
<dbReference type="PANTHER" id="PTHR23511:SF4">
    <property type="entry name" value="MAJOR FACILITATOR SUPERFAMILY (MFS) PROFILE DOMAIN-CONTAINING PROTEIN"/>
    <property type="match status" value="1"/>
</dbReference>
<evidence type="ECO:0000256" key="3">
    <source>
        <dbReference type="ARBA" id="ARBA00022692"/>
    </source>
</evidence>
<evidence type="ECO:0000256" key="2">
    <source>
        <dbReference type="ARBA" id="ARBA00022448"/>
    </source>
</evidence>
<dbReference type="PANTHER" id="PTHR23511">
    <property type="entry name" value="SYNAPTIC VESICLE GLYCOPROTEIN 2"/>
    <property type="match status" value="1"/>
</dbReference>
<feature type="transmembrane region" description="Helical" evidence="6">
    <location>
        <begin position="121"/>
        <end position="141"/>
    </location>
</feature>
<dbReference type="Proteomes" id="UP000002489">
    <property type="component" value="Unassembled WGS sequence"/>
</dbReference>
<evidence type="ECO:0000256" key="4">
    <source>
        <dbReference type="ARBA" id="ARBA00022989"/>
    </source>
</evidence>
<feature type="transmembrane region" description="Helical" evidence="6">
    <location>
        <begin position="460"/>
        <end position="481"/>
    </location>
</feature>
<dbReference type="InterPro" id="IPR020846">
    <property type="entry name" value="MFS_dom"/>
</dbReference>
<sequence>MSNIETSGSVKESRDREKDVMAADDVSYHISTVNELGNVVDPVLSAKINLVNESVAAGQAYLEIGHGGYPTGSTMALYAGLQMGALFWGFGADIIGRRIAFNTTLFIAAIATIVAGAGPSWVAFCVFVAFLGFGAGGNLVLDPTVMLEFVPAKQQWVITAMAGWWGVGQASAGFIAWGYYSRNDWTCVATVETCTWQNNKSWRLIMFTGGALMFVMSALRILIIRLPETPKFLVTNGKEEELVAMLQKLASTYKRPCSLTLEGLQACGTAHTPEHGGSKGSSVRGLGKSLVGHVKGLFSTKKLALSTCLIWLSWTLIGLGYPLFFLYLPSRLPDYTPSFTETWRDYTITNICAIFGPLIAAGLAEVSFLGRRYTMAIGAVITAIFFFCYTVIKTPAQNLAISSCISVCINLYYGTLYAYTAEVFPSAHRTTGNGIAVSLNRIMGFLSAVIAVTADTTTIAPLYISGALFFVMAIVSVILPFEPYGRSAS</sequence>
<accession>A0A0D2YHK9</accession>
<dbReference type="AlphaFoldDB" id="A0A0D2YHK9"/>
<evidence type="ECO:0000313" key="8">
    <source>
        <dbReference type="EnsemblFungi" id="FOXG_15805P0"/>
    </source>
</evidence>
<dbReference type="InterPro" id="IPR036259">
    <property type="entry name" value="MFS_trans_sf"/>
</dbReference>
<dbReference type="GO" id="GO:0022857">
    <property type="term" value="F:transmembrane transporter activity"/>
    <property type="evidence" value="ECO:0007669"/>
    <property type="project" value="InterPro"/>
</dbReference>
<keyword evidence="3 6" id="KW-0812">Transmembrane</keyword>
<keyword evidence="4 6" id="KW-1133">Transmembrane helix</keyword>
<feature type="transmembrane region" description="Helical" evidence="6">
    <location>
        <begin position="303"/>
        <end position="328"/>
    </location>
</feature>
<dbReference type="Pfam" id="PF00083">
    <property type="entry name" value="Sugar_tr"/>
    <property type="match status" value="1"/>
</dbReference>
<feature type="transmembrane region" description="Helical" evidence="6">
    <location>
        <begin position="431"/>
        <end position="454"/>
    </location>
</feature>
<evidence type="ECO:0000259" key="7">
    <source>
        <dbReference type="PROSITE" id="PS50850"/>
    </source>
</evidence>
<proteinExistence type="predicted"/>
<dbReference type="CDD" id="cd17316">
    <property type="entry name" value="MFS_SV2_like"/>
    <property type="match status" value="1"/>
</dbReference>
<dbReference type="PROSITE" id="PS50850">
    <property type="entry name" value="MFS"/>
    <property type="match status" value="1"/>
</dbReference>
<name>A0A0D2YHK9_FUSOF</name>
<dbReference type="EnsemblFungi" id="FOXG_15805T0">
    <property type="protein sequence ID" value="FOXG_15805P0"/>
    <property type="gene ID" value="FOXG_15805"/>
</dbReference>
<feature type="transmembrane region" description="Helical" evidence="6">
    <location>
        <begin position="201"/>
        <end position="223"/>
    </location>
</feature>
<feature type="transmembrane region" description="Helical" evidence="6">
    <location>
        <begin position="398"/>
        <end position="419"/>
    </location>
</feature>
<organism evidence="8 9">
    <name type="scientific">Fusarium oxysporum (strain Fo5176)</name>
    <name type="common">Fusarium vascular wilt</name>
    <dbReference type="NCBI Taxonomy" id="660025"/>
    <lineage>
        <taxon>Eukaryota</taxon>
        <taxon>Fungi</taxon>
        <taxon>Dikarya</taxon>
        <taxon>Ascomycota</taxon>
        <taxon>Pezizomycotina</taxon>
        <taxon>Sordariomycetes</taxon>
        <taxon>Hypocreomycetidae</taxon>
        <taxon>Hypocreales</taxon>
        <taxon>Nectriaceae</taxon>
        <taxon>Fusarium</taxon>
        <taxon>Fusarium oxysporum species complex</taxon>
    </lineage>
</organism>